<accession>A0A8S5UMF5</accession>
<reference evidence="1" key="1">
    <citation type="journal article" date="2021" name="Proc. Natl. Acad. Sci. U.S.A.">
        <title>A Catalog of Tens of Thousands of Viruses from Human Metagenomes Reveals Hidden Associations with Chronic Diseases.</title>
        <authorList>
            <person name="Tisza M.J."/>
            <person name="Buck C.B."/>
        </authorList>
    </citation>
    <scope>NUCLEOTIDE SEQUENCE</scope>
    <source>
        <strain evidence="1">CtCo31</strain>
    </source>
</reference>
<dbReference type="EMBL" id="BK016109">
    <property type="protein sequence ID" value="DAF95663.1"/>
    <property type="molecule type" value="Genomic_DNA"/>
</dbReference>
<proteinExistence type="predicted"/>
<protein>
    <submittedName>
        <fullName evidence="1">Uncharacterized protein</fullName>
    </submittedName>
</protein>
<organism evidence="1">
    <name type="scientific">Myoviridae sp. ctCo31</name>
    <dbReference type="NCBI Taxonomy" id="2825053"/>
    <lineage>
        <taxon>Viruses</taxon>
        <taxon>Duplodnaviria</taxon>
        <taxon>Heunggongvirae</taxon>
        <taxon>Uroviricota</taxon>
        <taxon>Caudoviricetes</taxon>
    </lineage>
</organism>
<evidence type="ECO:0000313" key="1">
    <source>
        <dbReference type="EMBL" id="DAF95663.1"/>
    </source>
</evidence>
<name>A0A8S5UMF5_9CAUD</name>
<sequence length="41" mass="4913">MWFRPGNQLIKKTLNGLNSLECLSLMKLIYRRVLAYSKWLN</sequence>